<evidence type="ECO:0000313" key="1">
    <source>
        <dbReference type="EMBL" id="MER2290007.1"/>
    </source>
</evidence>
<dbReference type="EMBL" id="JBELQD010000019">
    <property type="protein sequence ID" value="MER2290007.1"/>
    <property type="molecule type" value="Genomic_DNA"/>
</dbReference>
<reference evidence="1" key="1">
    <citation type="submission" date="2024-06" db="EMBL/GenBank/DDBJ databases">
        <authorList>
            <person name="Campbell A.G."/>
        </authorList>
    </citation>
    <scope>NUCLEOTIDE SEQUENCE</scope>
    <source>
        <strain evidence="1">EM17</strain>
    </source>
</reference>
<comment type="caution">
    <text evidence="1">The sequence shown here is derived from an EMBL/GenBank/DDBJ whole genome shotgun (WGS) entry which is preliminary data.</text>
</comment>
<name>A0ABV1R5J8_9HYPH</name>
<evidence type="ECO:0000313" key="2">
    <source>
        <dbReference type="Proteomes" id="UP001432995"/>
    </source>
</evidence>
<keyword evidence="2" id="KW-1185">Reference proteome</keyword>
<gene>
    <name evidence="1" type="ORF">ABS770_17210</name>
</gene>
<dbReference type="Proteomes" id="UP001432995">
    <property type="component" value="Unassembled WGS sequence"/>
</dbReference>
<sequence length="339" mass="38509">MQIDAAISGLRYLPRDRPGITSLMYQGFDDAVPTAEDEICERWGGPSQEIIYHIHKRDEPRWDTLPGGDFMRRNSQDQGRVYFQLTSPEEYWSLTTILSIINHFPLAQRRCLTSIEGLPRSVPIQWREDPFTSEQEAREANWLINHAQERRRVRMALNTAFADRFLAKLAIGLGHTILGPRVSNSAYADRLRALLWNPVPGQHDDADLRGTGFWRPGGGDHAPDPLAFEGAWTIAIGAFYPAFGFSVCTSGGRTMSMMVSDDPGLWRPGVIGHYRETQIYIVVPQRSQFLGPYRIMDYVSHRLGRRTIPELVDLQNSRVRLRDLPPRRLPGQPEATGES</sequence>
<protein>
    <submittedName>
        <fullName evidence="1">Uncharacterized protein</fullName>
    </submittedName>
</protein>
<proteinExistence type="predicted"/>
<accession>A0ABV1R5J8</accession>
<organism evidence="1 2">
    <name type="scientific">Methylobacterium brachiatum</name>
    <dbReference type="NCBI Taxonomy" id="269660"/>
    <lineage>
        <taxon>Bacteria</taxon>
        <taxon>Pseudomonadati</taxon>
        <taxon>Pseudomonadota</taxon>
        <taxon>Alphaproteobacteria</taxon>
        <taxon>Hyphomicrobiales</taxon>
        <taxon>Methylobacteriaceae</taxon>
        <taxon>Methylobacterium</taxon>
    </lineage>
</organism>
<dbReference type="RefSeq" id="WP_350379386.1">
    <property type="nucleotide sequence ID" value="NZ_JBELQD010000019.1"/>
</dbReference>